<dbReference type="AlphaFoldDB" id="A0A164K141"/>
<comment type="caution">
    <text evidence="1">The sequence shown here is derived from an EMBL/GenBank/DDBJ whole genome shotgun (WGS) entry which is preliminary data.</text>
</comment>
<organism evidence="1 2">
    <name type="scientific">Daphnia magna</name>
    <dbReference type="NCBI Taxonomy" id="35525"/>
    <lineage>
        <taxon>Eukaryota</taxon>
        <taxon>Metazoa</taxon>
        <taxon>Ecdysozoa</taxon>
        <taxon>Arthropoda</taxon>
        <taxon>Crustacea</taxon>
        <taxon>Branchiopoda</taxon>
        <taxon>Diplostraca</taxon>
        <taxon>Cladocera</taxon>
        <taxon>Anomopoda</taxon>
        <taxon>Daphniidae</taxon>
        <taxon>Daphnia</taxon>
    </lineage>
</organism>
<dbReference type="Proteomes" id="UP000076858">
    <property type="component" value="Unassembled WGS sequence"/>
</dbReference>
<gene>
    <name evidence="1" type="ORF">APZ42_034568</name>
</gene>
<reference evidence="1 2" key="1">
    <citation type="submission" date="2016-03" db="EMBL/GenBank/DDBJ databases">
        <title>EvidentialGene: Evidence-directed Construction of Genes on Genomes.</title>
        <authorList>
            <person name="Gilbert D.G."/>
            <person name="Choi J.-H."/>
            <person name="Mockaitis K."/>
            <person name="Colbourne J."/>
            <person name="Pfrender M."/>
        </authorList>
    </citation>
    <scope>NUCLEOTIDE SEQUENCE [LARGE SCALE GENOMIC DNA]</scope>
    <source>
        <strain evidence="1 2">Xinb3</strain>
        <tissue evidence="1">Complete organism</tissue>
    </source>
</reference>
<keyword evidence="2" id="KW-1185">Reference proteome</keyword>
<proteinExistence type="predicted"/>
<sequence>MMSASKGNCMYSRALSSDQLSILSFKIFLKFCPTLQSKIMLCIEV</sequence>
<dbReference type="EMBL" id="LRGB01003389">
    <property type="protein sequence ID" value="KZS02844.1"/>
    <property type="molecule type" value="Genomic_DNA"/>
</dbReference>
<evidence type="ECO:0000313" key="1">
    <source>
        <dbReference type="EMBL" id="KZS02844.1"/>
    </source>
</evidence>
<accession>A0A164K141</accession>
<evidence type="ECO:0000313" key="2">
    <source>
        <dbReference type="Proteomes" id="UP000076858"/>
    </source>
</evidence>
<name>A0A164K141_9CRUS</name>
<protein>
    <submittedName>
        <fullName evidence="1">Uncharacterized protein</fullName>
    </submittedName>
</protein>